<dbReference type="AlphaFoldDB" id="A0A6J4SP87"/>
<accession>A0A6J4SP87</accession>
<evidence type="ECO:0000256" key="1">
    <source>
        <dbReference type="SAM" id="MobiDB-lite"/>
    </source>
</evidence>
<protein>
    <submittedName>
        <fullName evidence="2">Uncharacterized protein</fullName>
    </submittedName>
</protein>
<sequence>MSGEGRRRSKQTMAYPRRAVLAVRGSGRVVGFEGRRGRSRGPGRVSRRVPREEGPSGLTGGSIRDAKGRQE</sequence>
<evidence type="ECO:0000313" key="2">
    <source>
        <dbReference type="EMBL" id="CAA9499694.1"/>
    </source>
</evidence>
<dbReference type="EMBL" id="CADCVK010000370">
    <property type="protein sequence ID" value="CAA9499694.1"/>
    <property type="molecule type" value="Genomic_DNA"/>
</dbReference>
<feature type="region of interest" description="Disordered" evidence="1">
    <location>
        <begin position="29"/>
        <end position="71"/>
    </location>
</feature>
<organism evidence="2">
    <name type="scientific">uncultured Rubrobacteraceae bacterium</name>
    <dbReference type="NCBI Taxonomy" id="349277"/>
    <lineage>
        <taxon>Bacteria</taxon>
        <taxon>Bacillati</taxon>
        <taxon>Actinomycetota</taxon>
        <taxon>Rubrobacteria</taxon>
        <taxon>Rubrobacterales</taxon>
        <taxon>Rubrobacteraceae</taxon>
        <taxon>environmental samples</taxon>
    </lineage>
</organism>
<name>A0A6J4SP87_9ACTN</name>
<feature type="compositionally biased region" description="Basic residues" evidence="1">
    <location>
        <begin position="37"/>
        <end position="48"/>
    </location>
</feature>
<reference evidence="2" key="1">
    <citation type="submission" date="2020-02" db="EMBL/GenBank/DDBJ databases">
        <authorList>
            <person name="Meier V. D."/>
        </authorList>
    </citation>
    <scope>NUCLEOTIDE SEQUENCE</scope>
    <source>
        <strain evidence="2">AVDCRST_MAG12</strain>
    </source>
</reference>
<proteinExistence type="predicted"/>
<gene>
    <name evidence="2" type="ORF">AVDCRST_MAG12-2535</name>
</gene>